<evidence type="ECO:0000313" key="2">
    <source>
        <dbReference type="Proteomes" id="UP000198838"/>
    </source>
</evidence>
<keyword evidence="2" id="KW-1185">Reference proteome</keyword>
<dbReference type="RefSeq" id="WP_092874506.1">
    <property type="nucleotide sequence ID" value="NZ_FOJY01000025.1"/>
</dbReference>
<protein>
    <submittedName>
        <fullName evidence="1">Predicted RNA-binding protein</fullName>
    </submittedName>
</protein>
<gene>
    <name evidence="1" type="ORF">SAMN05216249_1255</name>
</gene>
<dbReference type="AlphaFoldDB" id="A0A1I1ACT9"/>
<sequence>MCLATAFRKTQSPDKMICENISKIFVDGDKITMVDIIGEEIVIEGKISMVDLSKSIVLIDPLD</sequence>
<dbReference type="Pfam" id="PF10133">
    <property type="entry name" value="CooT"/>
    <property type="match status" value="1"/>
</dbReference>
<evidence type="ECO:0000313" key="1">
    <source>
        <dbReference type="EMBL" id="SFB35825.1"/>
    </source>
</evidence>
<reference evidence="1 2" key="1">
    <citation type="submission" date="2016-10" db="EMBL/GenBank/DDBJ databases">
        <authorList>
            <person name="de Groot N.N."/>
        </authorList>
    </citation>
    <scope>NUCLEOTIDE SEQUENCE [LARGE SCALE GENOMIC DNA]</scope>
    <source>
        <strain evidence="1 2">DSM 5522</strain>
    </source>
</reference>
<dbReference type="InterPro" id="IPR019300">
    <property type="entry name" value="CooT"/>
</dbReference>
<dbReference type="EMBL" id="FOJY01000025">
    <property type="protein sequence ID" value="SFB35825.1"/>
    <property type="molecule type" value="Genomic_DNA"/>
</dbReference>
<dbReference type="STRING" id="1120918.SAMN05216249_1255"/>
<name>A0A1I1ACT9_9FIRM</name>
<proteinExistence type="predicted"/>
<dbReference type="Proteomes" id="UP000198838">
    <property type="component" value="Unassembled WGS sequence"/>
</dbReference>
<organism evidence="1 2">
    <name type="scientific">Acetitomaculum ruminis DSM 5522</name>
    <dbReference type="NCBI Taxonomy" id="1120918"/>
    <lineage>
        <taxon>Bacteria</taxon>
        <taxon>Bacillati</taxon>
        <taxon>Bacillota</taxon>
        <taxon>Clostridia</taxon>
        <taxon>Lachnospirales</taxon>
        <taxon>Lachnospiraceae</taxon>
        <taxon>Acetitomaculum</taxon>
    </lineage>
</organism>
<accession>A0A1I1ACT9</accession>